<organism evidence="1 2">
    <name type="scientific">Choristoneura fumiferana</name>
    <name type="common">Spruce budworm moth</name>
    <name type="synonym">Archips fumiferana</name>
    <dbReference type="NCBI Taxonomy" id="7141"/>
    <lineage>
        <taxon>Eukaryota</taxon>
        <taxon>Metazoa</taxon>
        <taxon>Ecdysozoa</taxon>
        <taxon>Arthropoda</taxon>
        <taxon>Hexapoda</taxon>
        <taxon>Insecta</taxon>
        <taxon>Pterygota</taxon>
        <taxon>Neoptera</taxon>
        <taxon>Endopterygota</taxon>
        <taxon>Lepidoptera</taxon>
        <taxon>Glossata</taxon>
        <taxon>Ditrysia</taxon>
        <taxon>Tortricoidea</taxon>
        <taxon>Tortricidae</taxon>
        <taxon>Tortricinae</taxon>
        <taxon>Choristoneura</taxon>
    </lineage>
</organism>
<evidence type="ECO:0000313" key="1">
    <source>
        <dbReference type="EMBL" id="KAI8422741.1"/>
    </source>
</evidence>
<gene>
    <name evidence="1" type="ORF">MSG28_006500</name>
</gene>
<sequence>MRGVCLLVLSVIGAVLSIEHDYKGFDDSILFGINWPGAQEALENLVDGEAKPQAQQNKEILLVSTSQKEKYECHLPELLTKETNSIEEYDGPSPINLLKLLFTQKICSYRLESYWSYEVCHGRYIRQYHEEREGKVVKTQEYFLGHWSIEKQAKLDEVAKIAQESRATPPTTKVEGMALPYVELVMEEGTLCDLSNKPRKTRVQYVCYTHGKHEVYSFKETSTCEYEIIILTPLLCEHPQFKTKEVGENIIDCLPVGDSPRKPRSLLKAEVDSLRFHQQTIRLSNNDGETHLKFELHPLGEGDDLAEESAKAAQVAEKPLPMISDDSPTRAFLNGENCLNGGTGWWKYEFCYGQHVVQYHINRNGEKTTLLLGKFDEQAHLDWIKENKGKAPKPINQRTYISHFYSGGTCATKTGKPRQTEVKTEMLRKLLQFSPSVPLPVGTEKLAHYILGVESPLICDILPYADENGLIKSKTILEG</sequence>
<accession>A0ACC0JF45</accession>
<dbReference type="Proteomes" id="UP001064048">
    <property type="component" value="Chromosome 10"/>
</dbReference>
<proteinExistence type="predicted"/>
<name>A0ACC0JF45_CHOFU</name>
<dbReference type="EMBL" id="CM046110">
    <property type="protein sequence ID" value="KAI8422741.1"/>
    <property type="molecule type" value="Genomic_DNA"/>
</dbReference>
<reference evidence="1 2" key="1">
    <citation type="journal article" date="2022" name="Genome Biol. Evol.">
        <title>The Spruce Budworm Genome: Reconstructing the Evolutionary History of Antifreeze Proteins.</title>
        <authorList>
            <person name="Beliveau C."/>
            <person name="Gagne P."/>
            <person name="Picq S."/>
            <person name="Vernygora O."/>
            <person name="Keeling C.I."/>
            <person name="Pinkney K."/>
            <person name="Doucet D."/>
            <person name="Wen F."/>
            <person name="Johnston J.S."/>
            <person name="Maaroufi H."/>
            <person name="Boyle B."/>
            <person name="Laroche J."/>
            <person name="Dewar K."/>
            <person name="Juretic N."/>
            <person name="Blackburn G."/>
            <person name="Nisole A."/>
            <person name="Brunet B."/>
            <person name="Brandao M."/>
            <person name="Lumley L."/>
            <person name="Duan J."/>
            <person name="Quan G."/>
            <person name="Lucarotti C.J."/>
            <person name="Roe A.D."/>
            <person name="Sperling F.A.H."/>
            <person name="Levesque R.C."/>
            <person name="Cusson M."/>
        </authorList>
    </citation>
    <scope>NUCLEOTIDE SEQUENCE [LARGE SCALE GENOMIC DNA]</scope>
    <source>
        <strain evidence="1">Glfc:IPQL:Cfum</strain>
    </source>
</reference>
<keyword evidence="2" id="KW-1185">Reference proteome</keyword>
<protein>
    <submittedName>
        <fullName evidence="1">Uncharacterized protein</fullName>
    </submittedName>
</protein>
<evidence type="ECO:0000313" key="2">
    <source>
        <dbReference type="Proteomes" id="UP001064048"/>
    </source>
</evidence>
<comment type="caution">
    <text evidence="1">The sequence shown here is derived from an EMBL/GenBank/DDBJ whole genome shotgun (WGS) entry which is preliminary data.</text>
</comment>